<sequence length="4530" mass="461797">MASSSYAINFNGLLTEQGEQQVFTFDGVIGDRIFFDGIDADPVFENISYSLIDPSGATIFTNFGHTADTTPATLTLGGTYQIVIRGDASTTGDYNFSLLKLNQAPILPLGATVTDALTPGIRSNVYRLNGTRGQRLQFDSLLAPPTSTTWVLYGPGNQALNSSGTSSGTDFSVTLPADGEYYLVFDGTNATASVSYSFQVNDISDPPPASPTAFPFSQSGSVSGSPVDFTFTAAAGTLLYIDSLDPDFDSVSLQILDQGNGNASIYSANASSDSSAGLILPRSGSYTVRVNGSGDYNFRILDLSANATPLTLGSTTSGPLAAAATQIFSFSGTVGQQLFYDALDSDFDSVQTYLIGPSGTTLTNLFFVNASSDTDVFTLSESGTYYLVQQSTVQTATDFSFRLLQAPATDLAFDTVTSSTLVPLGTELYRFTGTAGQRLVFDSQSPSASSASVVLRGPNGEAITSGNLASDFEITLTRTGSHILYIDSTSASSIPYSFQLVTPTTTSTSLTLGSAVSGSISEPGEQDIYTFTGTAGQRLLLDATVNNSRALFATLRSPSGALVINFADTDFDSSLVTLTETGTYQLSIEGQVGSATGTGNYNFQLIDASTAPILPLDTVTPGTLTPGAESEFYRFTAAAGQRFAFDGISGTGPTVRVFDAGNSQIGNGSLGFDFEFTTPEAGTYLLQIEGSAFATSPVSYSFSLVTPTTTSTVLSLGSVVSGSIGELGEQDIYTFAGTAGQRLLFDATVNNARVLFATLRSPSGALVINSADTDFDSGLVTLTETGIYQLIVEGLVGNANSTGSYDFQLIDAAAAPVLTLDTETAGTLTPGAKSDFYRFTAAAGQRFAFDAITGTGPNFRVFDAGNTQIFSGSINFDYEFTTPEAGTYLLQIEGNSNTATPVSYSFQLVTPTTTSTPLTLGSVVSGSITELGEQDIYTFSGTAGQRLFFDATVNNTRSILATLRSPSGTTLSFLDADSDGSLITLTEPGTYQLIVEGQVGVANSTGDYDFKLIDASNAPLITLGTAITGTLSPGRESDFYRISGTAGQRLTFDSLAAATGANWRLFDPSNVTVAGSSVGAGTDFTAFLDATGTYLLQIDGSSASDVSYNFNVTGTIDPPPAAPTAFPFSQSGTVSGSPVDFTITAAAGKLLYVDSLDPDFDSVSLQILDQGNANTAIYSANAGSDSGGGFALPRSGSYTVRINGTGDYNFRILDLSANATPLTLGSASSGPLAAAATQIFSFSGSAGQRLYFDALEEDNDSLNLVLLRPDGSSVLSSSGEADSFPTFSLSETGAYHLLLVNNATTAADFNFALRDVAAATALPFDTVTNGSLSPGQETDLFRFTGTAGQRLVFDSQTAGFPNATWRVIGPANQSVANQNISTDLELNLTADGTYVLAIDGSSTTTVNYGFSLITPSTTTTALSLNSPVSSSLSEMGERDIYTFTGTAGQRLYYDALTSDFTRSFPVRLIDPTGDIVFLNQQHYFDSSVPFTLTETGTYQLQLESTSSFSLDTGAYSFQLLDLAAATALPFDTVTNGTLSPGQDTDLYRFTGTAGQRLVFDSQTPGFPSVSWRIFGPGNQSLANQNITSDLDLTLSADGTYVLAIDGASATNVNYSFSLVTPTTSTTALSLNSPVSSSLAEIGERDIYTFTGSVGQRLYYDALTNDSSTSFPVRLIDPTGDIVFLNQQHYADSNTPFTLTEAGTYQLLVESTANFSLDSGAYSFQLLDVAAATALNFDTVTSGTLSPGQDTDLYRFTGTAGQRLVFDSLTPGFPSAAWRLFGPTNQSLVNQNLTTDLELNLTADGTYILAIDGASATSVNYSFNLITPTSARTGAPNIIVADRTGNTNTPIPLNIAASFAASDGNDQRSILISGVPSGALLSAGTNNNNGTWTLTPAQLAGLTITVANAANFALTVTATSAETTGDTATTTATFSVIVNVATGITVTPTSGLVTTEAGGSATFTVVLDSQPTANVTVGISSSDTTEGTTNLSSLTFTPANWNVPQTVIVTGVDDPAIDGTVAYSIVTAAATSSDPNYNGFNAANVSVSNTDNDTAGVTVAPTGGLFTSEGGGTSQFSVRLTSQPSANVSISIASSDSTEGSTDVSSLTFTPANWNAFQFVTVTGVDDGVVDGNIAYTILTGATTSTDANYSGLAVADVGVTNVDNDAASFSISDVSITEGNSGTTTAVFTVTLSNAVAGGTSVSYATANGTASAGTDYVATSGTLNFTGTAGEQRTVAVTINGDTAIESDEFFVLNLSAPTNGVTLADSQGVGTITNDDAAPLPVVTLAVSPGSVTENGTSNLVYTFTRTGSTTNPLTVNYSVAGTATNGTDYGLIPASITFAAGSATATVTVDPTGDAVVEADETVSLTLSANAAYTIGTAGAVTGTITNDDTAGITVSPAPDPIRPRQLTTSEGSTDPQVLAAWRFNETSGSTAFAAAGSVNGSLLGNASFTAGGLSGGAVTMSTAGNGFVDMGNNFSFGNTNSTFSLVSWVKLQSGDTNGYIVAGRHQAGAIAGYFNGINNTNSGSGEVTGGAIFYQSYPNPVSSNLSLNDGNWHQIIGVHDFNNGTAALSRLYVNGELRDTEGYTGFNSSLANFSVGGILNAAGTQMIGALTGTVDEVSIWNRALTASDARYLYANPGALAVTPSFTVVLNSQPTDNVTIGISSSDTTEGTVSTSSLVFTPANWNIPQTVTVTGVDDAIVDRDEGGVANGVGVSYSIVTAPATSGDPNYNGLNAADVSVINNDNDTASLSINDVTIIEGNSGTTTAVFTVTLSNAVAGGVSVNYATANGTATAGSDYVNSVGTLNFTGTAGETKTVSVTINGDTTVESDETFFVNLSGITKAGVTIADGQGLGTITTDDVSLPVITLAVSPASVAENGAANLVYTFTRTGATTNPLTVNYTVGGSASSDSDYAPIAASVTILAGSATATVTVDPTADAVLEPDETIAISLAANAAYVIGTPGAVTGTISNDDTASFSVSDVSIVEGNAGTSTAVFTVTLSNAVSGGASVSYATANGIATAGVDYVAANGTLNFTGNAGEQRTVSVTVTGDTAVEFDESFFLNLSAPTNGVTIADGQGRATVTNDDVPPQPAGIPVLFFSAVTAAGGRELWLTDGTAASTRQVIDAAPGATGAFPSTVQLANGKLLFASDDAAGDTELWVTDGTTAGTSQLVEINPIVSFSSAIAPTLITPFDGGALFFADDGLSGNELWFTDGTAAGTRLLADIQPGATGSRATTNPARQLTVSGGKVFFTANTTAEGNELWVIESVSAGPRLVTEIVPGSASSAISVLTSFNEGVFFYANDGVNGVEAWYSDGTAGGTLSLGNLSPLATARTTNPTVVGDRVFFAIETSNTPGVLGAELWVSNGTVANTTRLLSNVSWPINTVGAVNGKAVFIANDGVNGSELWVSDGTPSGTRLLKDIQPGGVNSNGALAAGPGALFNGELYFRGTTTAEGAELWKTDGTEAGTVLVADINPGTGGSNVSLLFSAVLNGRLYFQASTPGEGLELWSTDGTAAGTSRVADINPGTASSTPTNFSVQVLPPPVVSISLAPAAAEEGEAFILTATRSGAVLSQPTTVTYTITGPAATAGDISTPLTGTITILSNQTTATLSIATVEDTVVEADEPFTVTITNPINGSIGTATATATILNDDAAALPVITLAVSPASVLENGATNLVYTFTRTGATTTPLTVNYAINGTATGGTDYAAIPASVTFAVGSATATVTVDPTGDTVLEPNETVSLTLQSNAAYIVGTAGAVIGTITNDDAASFSISDVSITEGNSGTTTAIFTVTLSNAVAGGASVNFATADGTATAGSDYLAASGTLNFAGTTGETQTISVTINGDTAFEPNESFFLNLSAPTNGVTLLDGQGIGTITNDDAAPLPVVTLALSPASVTENGTTNLIYTFTRTGATSNPLTVNYAINGTATNGSDYGLIPASVVFAAGSATATVTVDPTGDSDVEPDETVSLTLLANAAYAISNTGAVTGTITNDDVGNRAPVFVADPAKTIRPGQTATFTGASLVANDTDPDGNPLSVSQFFTATSQGGSVANTAFDTFTYTPAAGFTGTDIFSYVVSDGAGGFTNATLAINVVNGAPVFVADPAITIRPGQTATINGATLLGNDTDPNGDPLSISQFFANTSQGGSVTNTAFNTFTYTPSAGFTGTDTFSYVISDGFGGFTNATLAINVVNGAPVFVADPAITIQPGQTATILGANLIANDTDPDGDPLSVSQFFTATSQGGTVANTAFDTFTYTPAAGFTGTDTFSYVISDGFGGTTNATLAINVQAKPSVSVAVSPASVLENGASNLVYTFTRTGPTTNPLVVNYSIGGSATNGTDYGLIGTSITFATGSATATLSVDPTGDSIVEPDETVVLTLLANDAYTLGTAGAVTGTITNDDLGRTITGTKNRDSLVGTAGDDVITGLQGADSVRGQGGADRFVYRSIVDAGDTIIDFNRAEGDKVDLKGALASVGYGGSTPITDGYLKFVAKGGDTLLQIDPDGSGLAAARNFILFKNVSLASLSNPDNFIV</sequence>
<feature type="domain" description="Calx-beta" evidence="6">
    <location>
        <begin position="2858"/>
        <end position="2954"/>
    </location>
</feature>
<dbReference type="Gene3D" id="2.60.120.380">
    <property type="match status" value="17"/>
</dbReference>
<keyword evidence="9" id="KW-1185">Reference proteome</keyword>
<dbReference type="InterPro" id="IPR011049">
    <property type="entry name" value="Serralysin-like_metalloprot_C"/>
</dbReference>
<evidence type="ECO:0000313" key="9">
    <source>
        <dbReference type="Proteomes" id="UP000238218"/>
    </source>
</evidence>
<evidence type="ECO:0000256" key="5">
    <source>
        <dbReference type="ARBA" id="ARBA00023157"/>
    </source>
</evidence>
<reference evidence="8 9" key="2">
    <citation type="submission" date="2018-03" db="EMBL/GenBank/DDBJ databases">
        <title>The ancient ancestry and fast evolution of plastids.</title>
        <authorList>
            <person name="Moore K.R."/>
            <person name="Magnabosco C."/>
            <person name="Momper L."/>
            <person name="Gold D.A."/>
            <person name="Bosak T."/>
            <person name="Fournier G.P."/>
        </authorList>
    </citation>
    <scope>NUCLEOTIDE SEQUENCE [LARGE SCALE GENOMIC DNA]</scope>
    <source>
        <strain evidence="8 9">CCALA 015</strain>
    </source>
</reference>
<dbReference type="InterPro" id="IPR038081">
    <property type="entry name" value="CalX-like_sf"/>
</dbReference>
<gene>
    <name evidence="8" type="ORF">C7B81_13240</name>
</gene>
<dbReference type="InterPro" id="IPR051171">
    <property type="entry name" value="CaCA"/>
</dbReference>
<dbReference type="InterPro" id="IPR041690">
    <property type="entry name" value="Cadherin_5"/>
</dbReference>
<organism evidence="8 9">
    <name type="scientific">Aphanothece cf. minutissima CCALA 015</name>
    <dbReference type="NCBI Taxonomy" id="2107695"/>
    <lineage>
        <taxon>Bacteria</taxon>
        <taxon>Bacillati</taxon>
        <taxon>Cyanobacteriota</taxon>
        <taxon>Cyanophyceae</taxon>
        <taxon>Oscillatoriophycideae</taxon>
        <taxon>Chroococcales</taxon>
        <taxon>Aphanothecaceae</taxon>
        <taxon>Aphanothece</taxon>
    </lineage>
</organism>
<dbReference type="NCBIfam" id="NF012211">
    <property type="entry name" value="tand_rpt_95"/>
    <property type="match status" value="3"/>
</dbReference>
<evidence type="ECO:0000256" key="1">
    <source>
        <dbReference type="ARBA" id="ARBA00022729"/>
    </source>
</evidence>
<dbReference type="InterPro" id="IPR003644">
    <property type="entry name" value="Calx_beta"/>
</dbReference>
<dbReference type="Pfam" id="PF03160">
    <property type="entry name" value="Calx-beta"/>
    <property type="match status" value="10"/>
</dbReference>
<evidence type="ECO:0000256" key="3">
    <source>
        <dbReference type="ARBA" id="ARBA00022837"/>
    </source>
</evidence>
<feature type="domain" description="Calx-beta" evidence="6">
    <location>
        <begin position="2270"/>
        <end position="2371"/>
    </location>
</feature>
<dbReference type="SMART" id="SM00560">
    <property type="entry name" value="LamGL"/>
    <property type="match status" value="1"/>
</dbReference>
<evidence type="ECO:0000259" key="6">
    <source>
        <dbReference type="SMART" id="SM00237"/>
    </source>
</evidence>
<dbReference type="Gene3D" id="2.60.40.2810">
    <property type="match status" value="2"/>
</dbReference>
<feature type="domain" description="Calx-beta" evidence="6">
    <location>
        <begin position="2740"/>
        <end position="2840"/>
    </location>
</feature>
<dbReference type="Gene3D" id="2.60.40.2030">
    <property type="match status" value="10"/>
</dbReference>
<protein>
    <submittedName>
        <fullName evidence="8">Uncharacterized protein</fullName>
    </submittedName>
</protein>
<feature type="domain" description="Calx-beta" evidence="6">
    <location>
        <begin position="2967"/>
        <end position="3067"/>
    </location>
</feature>
<feature type="domain" description="Calx-beta" evidence="6">
    <location>
        <begin position="3645"/>
        <end position="3746"/>
    </location>
</feature>
<feature type="domain" description="Calx-beta" evidence="6">
    <location>
        <begin position="3872"/>
        <end position="3973"/>
    </location>
</feature>
<dbReference type="Gene3D" id="2.60.120.200">
    <property type="match status" value="1"/>
</dbReference>
<dbReference type="RefSeq" id="WP_106222462.1">
    <property type="nucleotide sequence ID" value="NZ_PVWP01000009.1"/>
</dbReference>
<keyword evidence="3" id="KW-0106">Calcium</keyword>
<evidence type="ECO:0000259" key="7">
    <source>
        <dbReference type="SMART" id="SM00560"/>
    </source>
</evidence>
<dbReference type="SUPFAM" id="SSF141072">
    <property type="entry name" value="CalX-like"/>
    <property type="match status" value="10"/>
</dbReference>
<dbReference type="InterPro" id="IPR030916">
    <property type="entry name" value="ELWxxDGT_rpt"/>
</dbReference>
<dbReference type="InterPro" id="IPR001343">
    <property type="entry name" value="Hemolysn_Ca-bd"/>
</dbReference>
<dbReference type="PANTHER" id="PTHR11878:SF65">
    <property type="entry name" value="NA_CA-EXCHANGE PROTEIN, ISOFORM G"/>
    <property type="match status" value="1"/>
</dbReference>
<dbReference type="SUPFAM" id="SSF51120">
    <property type="entry name" value="beta-Roll"/>
    <property type="match status" value="1"/>
</dbReference>
<dbReference type="Pfam" id="PF17892">
    <property type="entry name" value="Cadherin_5"/>
    <property type="match status" value="3"/>
</dbReference>
<keyword evidence="4" id="KW-0813">Transport</keyword>
<proteinExistence type="predicted"/>
<keyword evidence="4" id="KW-0406">Ion transport</keyword>
<dbReference type="EMBL" id="PVWP01000009">
    <property type="protein sequence ID" value="PSB36533.1"/>
    <property type="molecule type" value="Genomic_DNA"/>
</dbReference>
<reference evidence="8 9" key="1">
    <citation type="submission" date="2018-02" db="EMBL/GenBank/DDBJ databases">
        <authorList>
            <person name="Moore K."/>
            <person name="Momper L."/>
        </authorList>
    </citation>
    <scope>NUCLEOTIDE SEQUENCE [LARGE SCALE GENOMIC DNA]</scope>
    <source>
        <strain evidence="8 9">CCALA 015</strain>
    </source>
</reference>
<feature type="domain" description="Calx-beta" evidence="6">
    <location>
        <begin position="4281"/>
        <end position="4378"/>
    </location>
</feature>
<dbReference type="PANTHER" id="PTHR11878">
    <property type="entry name" value="SODIUM/CALCIUM EXCHANGER"/>
    <property type="match status" value="1"/>
</dbReference>
<dbReference type="SMART" id="SM00237">
    <property type="entry name" value="Calx_beta"/>
    <property type="match status" value="10"/>
</dbReference>
<keyword evidence="5" id="KW-1015">Disulfide bond</keyword>
<dbReference type="NCBIfam" id="TIGR03661">
    <property type="entry name" value="T1SS_VCA0849"/>
    <property type="match status" value="1"/>
</dbReference>
<dbReference type="SUPFAM" id="SSF49899">
    <property type="entry name" value="Concanavalin A-like lectins/glucanases"/>
    <property type="match status" value="1"/>
</dbReference>
<dbReference type="InterPro" id="IPR006558">
    <property type="entry name" value="LamG-like"/>
</dbReference>
<dbReference type="InterPro" id="IPR013320">
    <property type="entry name" value="ConA-like_dom_sf"/>
</dbReference>
<comment type="caution">
    <text evidence="8">The sequence shown here is derived from an EMBL/GenBank/DDBJ whole genome shotgun (WGS) entry which is preliminary data.</text>
</comment>
<dbReference type="Pfam" id="PF00353">
    <property type="entry name" value="HemolysinCabind"/>
    <property type="match status" value="1"/>
</dbReference>
<feature type="domain" description="Calx-beta" evidence="6">
    <location>
        <begin position="2157"/>
        <end position="2257"/>
    </location>
</feature>
<dbReference type="NCBIfam" id="TIGR04534">
    <property type="entry name" value="ELWxxDGT_rpt"/>
    <property type="match status" value="1"/>
</dbReference>
<dbReference type="Proteomes" id="UP000238218">
    <property type="component" value="Unassembled WGS sequence"/>
</dbReference>
<feature type="domain" description="Calx-beta" evidence="6">
    <location>
        <begin position="3537"/>
        <end position="3633"/>
    </location>
</feature>
<evidence type="ECO:0000256" key="4">
    <source>
        <dbReference type="ARBA" id="ARBA00023065"/>
    </source>
</evidence>
<feature type="domain" description="Calx-beta" evidence="6">
    <location>
        <begin position="3759"/>
        <end position="3859"/>
    </location>
</feature>
<keyword evidence="1" id="KW-0732">Signal</keyword>
<name>A0ABX5F898_9CHRO</name>
<feature type="domain" description="LamG-like jellyroll fold" evidence="7">
    <location>
        <begin position="2485"/>
        <end position="2631"/>
    </location>
</feature>
<evidence type="ECO:0000313" key="8">
    <source>
        <dbReference type="EMBL" id="PSB36533.1"/>
    </source>
</evidence>
<evidence type="ECO:0000256" key="2">
    <source>
        <dbReference type="ARBA" id="ARBA00022737"/>
    </source>
</evidence>
<keyword evidence="2" id="KW-0677">Repeat</keyword>
<dbReference type="InterPro" id="IPR019960">
    <property type="entry name" value="T1SS_VCA0849"/>
</dbReference>
<accession>A0ABX5F898</accession>